<feature type="compositionally biased region" description="Polar residues" evidence="1">
    <location>
        <begin position="843"/>
        <end position="856"/>
    </location>
</feature>
<feature type="region of interest" description="Disordered" evidence="1">
    <location>
        <begin position="1357"/>
        <end position="1393"/>
    </location>
</feature>
<sequence>MAFPSPFFSGAVPSAAGGPERRPNTQRPIHRADPYAASLLGRLASKLASSVSSFFSSAPARKSPSVGVSTSSSHAVRLAPVRGSAPSPSLWGASELSADGEATGREVTVVRQPTSSRQSLAEVLNPSLWPRDNSFHSSLALPRQGEPACLHPGSDPAAQSHDVLTLSTSGAVHYLQSSSPPDMSDRAGTQWRRLDAVPASTSVSPNGDMQMGWQSQVADQTTFVPRAAPLYGDGVRGLQVHFPAAGDPLSNLEASASRLTQQQWLLQQGATGPQPVMEGTVIPTPAHTGYPPQSIERPVTVSSRAFSGYAIPGEPLAQPALRPTFNGHHTRVAPAASHSLFPTEERVASSLLAAGPIRRRGSEARATPASGPPVPVLRLHPRRDSRSAAGSLLRQEEHLTVDQLQRLYLRCQPLRWRVRLRELFRQEVESAGAVGVVGDALSGAPQDRATGHKSGQGSQVDTEGVVSVQDDLRRMDDSAGRGTSSGPDTASGSASCDKSEKESAASNGPQGSASGVPEGMKAGEDRVTNQGSTEGTSPVKGGLFGSLGQMDTKTSFATERRGGILETSKELPATGFGESVDAAGTTPQSSLFAGDRRLGDSGAQSLFGGTAARAEDGLSAGGVTTNSKEIAREPPAPFSFPAVGGGAGGTAPLFSSGKAADQDTASQGRQDSQMGIKASGLGAASVSDQAYATLHASTLLGASGPAPGSIFQGSSSLSPPASTTMAGDKSEKQGSASGGSGLFGATKADSGGKGDTNASVSQSTAETPALSKPGAVSLFLGGGSSSLTGGSNLFGKTPDQDAVSNDSQTLPTFGRPASSSLVSGSASETVTRGASLFGGATFSAVSQPPSTNSKLSSRQREPAEKPEESSSEEGITVSDGAEVGETASSSSNTASDRDAKPQDRSAPGGQVTQSEASAVPWWQQNVGKACLVQVEDDGFAPDADDDADEKETGSAPGGGPAASRHTFATPVSGGSLFSSSGTESKPATTPSSLFGTYSSMASTAASSSSSGAGGGLFGGVTTSNLFGKSSSSTGILGTGTQSQTVSSSAPPSLFVFGGGGPAKTAGEAGKQTSGSALSVTSTASGPSGSLFGNSVSTAAPLAGGTAAAASSSAEKDKPSTVSLFGFKDSASATDSRVGGTAPAPKTSGTCLFVFGSTVGASQTACASSGGSVKRGREGCDIGAPASKSVFGGTTSQGASTTGGLFGVSSAPSASLFGGNTSSGTGGGSSSSNLFVFGLSTNGANDAATKEAGPAALSSKGASPFGTQSSTPVFGGGTTATGSSSSLSSVFGASKADGNASNPFQFGKVPGGSILGAGTGSLFGNGGTTSSTGTSLFGASLGAPGSGGSGSLFGAAAGGTATGGSESQRPGAAPVVSSPFGSQSASGGGSSGGASVFGSAVASRPLTFGATGIGGGNQTSTGLGAGSAAGSTGTFGAATGAGGLGQSGEDGNSLFGPQTGGPVIRRPRLTIKRTKK</sequence>
<feature type="region of interest" description="Disordered" evidence="1">
    <location>
        <begin position="358"/>
        <end position="391"/>
    </location>
</feature>
<comment type="caution">
    <text evidence="2">The sequence shown here is derived from an EMBL/GenBank/DDBJ whole genome shotgun (WGS) entry which is preliminary data.</text>
</comment>
<dbReference type="EMBL" id="AHZU02000971">
    <property type="protein sequence ID" value="KFG37941.1"/>
    <property type="molecule type" value="Genomic_DNA"/>
</dbReference>
<feature type="compositionally biased region" description="Low complexity" evidence="1">
    <location>
        <begin position="1374"/>
        <end position="1384"/>
    </location>
</feature>
<accession>A0A086K0M3</accession>
<feature type="compositionally biased region" description="Polar residues" evidence="1">
    <location>
        <begin position="481"/>
        <end position="496"/>
    </location>
</feature>
<gene>
    <name evidence="2" type="ORF">TGDOM2_203780</name>
</gene>
<feature type="compositionally biased region" description="Basic and acidic residues" evidence="1">
    <location>
        <begin position="470"/>
        <end position="479"/>
    </location>
</feature>
<feature type="region of interest" description="Disordered" evidence="1">
    <location>
        <begin position="1"/>
        <end position="33"/>
    </location>
</feature>
<feature type="compositionally biased region" description="Low complexity" evidence="1">
    <location>
        <begin position="1028"/>
        <end position="1048"/>
    </location>
</feature>
<feature type="compositionally biased region" description="Polar residues" evidence="1">
    <location>
        <begin position="975"/>
        <end position="994"/>
    </location>
</feature>
<feature type="compositionally biased region" description="Polar residues" evidence="1">
    <location>
        <begin position="910"/>
        <end position="920"/>
    </location>
</feature>
<feature type="compositionally biased region" description="Polar residues" evidence="1">
    <location>
        <begin position="504"/>
        <end position="513"/>
    </location>
</feature>
<feature type="compositionally biased region" description="Polar residues" evidence="1">
    <location>
        <begin position="711"/>
        <end position="725"/>
    </location>
</feature>
<feature type="compositionally biased region" description="Polar residues" evidence="1">
    <location>
        <begin position="663"/>
        <end position="673"/>
    </location>
</feature>
<evidence type="ECO:0000313" key="2">
    <source>
        <dbReference type="EMBL" id="KFG37941.1"/>
    </source>
</evidence>
<dbReference type="OrthoDB" id="332773at2759"/>
<reference evidence="2 3" key="1">
    <citation type="submission" date="2014-02" db="EMBL/GenBank/DDBJ databases">
        <authorList>
            <person name="Sibley D."/>
            <person name="Venepally P."/>
            <person name="Karamycheva S."/>
            <person name="Hadjithomas M."/>
            <person name="Khan A."/>
            <person name="Brunk B."/>
            <person name="Roos D."/>
            <person name="Caler E."/>
            <person name="Lorenzi H."/>
        </authorList>
    </citation>
    <scope>NUCLEOTIDE SEQUENCE [LARGE SCALE GENOMIC DNA]</scope>
    <source>
        <strain evidence="2 3">GAB2-2007-GAL-DOM2</strain>
    </source>
</reference>
<feature type="compositionally biased region" description="Polar residues" evidence="1">
    <location>
        <begin position="756"/>
        <end position="766"/>
    </location>
</feature>
<feature type="compositionally biased region" description="Acidic residues" evidence="1">
    <location>
        <begin position="934"/>
        <end position="949"/>
    </location>
</feature>
<name>A0A086K0M3_TOXGO</name>
<evidence type="ECO:0000313" key="3">
    <source>
        <dbReference type="Proteomes" id="UP000028837"/>
    </source>
</evidence>
<dbReference type="VEuPathDB" id="ToxoDB:TGDOM2_203780"/>
<feature type="region of interest" description="Disordered" evidence="1">
    <location>
        <begin position="933"/>
        <end position="996"/>
    </location>
</feature>
<feature type="region of interest" description="Disordered" evidence="1">
    <location>
        <begin position="649"/>
        <end position="676"/>
    </location>
</feature>
<feature type="region of interest" description="Disordered" evidence="1">
    <location>
        <begin position="710"/>
        <end position="769"/>
    </location>
</feature>
<feature type="compositionally biased region" description="Low complexity" evidence="1">
    <location>
        <begin position="1427"/>
        <end position="1437"/>
    </location>
</feature>
<feature type="compositionally biased region" description="Gly residues" evidence="1">
    <location>
        <begin position="1438"/>
        <end position="1447"/>
    </location>
</feature>
<feature type="compositionally biased region" description="Low complexity" evidence="1">
    <location>
        <begin position="818"/>
        <end position="827"/>
    </location>
</feature>
<feature type="region of interest" description="Disordered" evidence="1">
    <location>
        <begin position="443"/>
        <end position="548"/>
    </location>
</feature>
<feature type="compositionally biased region" description="Basic residues" evidence="1">
    <location>
        <begin position="1464"/>
        <end position="1475"/>
    </location>
</feature>
<feature type="compositionally biased region" description="Polar residues" evidence="1">
    <location>
        <begin position="1070"/>
        <end position="1085"/>
    </location>
</feature>
<proteinExistence type="predicted"/>
<feature type="region of interest" description="Disordered" evidence="1">
    <location>
        <begin position="787"/>
        <end position="920"/>
    </location>
</feature>
<protein>
    <submittedName>
        <fullName evidence="2">Putative proteophosphoglycan 5, related protein</fullName>
    </submittedName>
</protein>
<feature type="region of interest" description="Disordered" evidence="1">
    <location>
        <begin position="1028"/>
        <end position="1085"/>
    </location>
</feature>
<dbReference type="Proteomes" id="UP000028837">
    <property type="component" value="Unassembled WGS sequence"/>
</dbReference>
<feature type="compositionally biased region" description="Basic and acidic residues" evidence="1">
    <location>
        <begin position="858"/>
        <end position="868"/>
    </location>
</feature>
<organism evidence="2 3">
    <name type="scientific">Toxoplasma gondii GAB2-2007-GAL-DOM2</name>
    <dbReference type="NCBI Taxonomy" id="1130820"/>
    <lineage>
        <taxon>Eukaryota</taxon>
        <taxon>Sar</taxon>
        <taxon>Alveolata</taxon>
        <taxon>Apicomplexa</taxon>
        <taxon>Conoidasida</taxon>
        <taxon>Coccidia</taxon>
        <taxon>Eucoccidiorida</taxon>
        <taxon>Eimeriorina</taxon>
        <taxon>Sarcocystidae</taxon>
        <taxon>Toxoplasma</taxon>
    </lineage>
</organism>
<evidence type="ECO:0000256" key="1">
    <source>
        <dbReference type="SAM" id="MobiDB-lite"/>
    </source>
</evidence>
<feature type="region of interest" description="Disordered" evidence="1">
    <location>
        <begin position="1249"/>
        <end position="1278"/>
    </location>
</feature>
<feature type="region of interest" description="Disordered" evidence="1">
    <location>
        <begin position="1418"/>
        <end position="1475"/>
    </location>
</feature>
<feature type="compositionally biased region" description="Polar residues" evidence="1">
    <location>
        <begin position="802"/>
        <end position="811"/>
    </location>
</feature>